<comment type="caution">
    <text evidence="1">The sequence shown here is derived from an EMBL/GenBank/DDBJ whole genome shotgun (WGS) entry which is preliminary data.</text>
</comment>
<evidence type="ECO:0008006" key="2">
    <source>
        <dbReference type="Google" id="ProtNLM"/>
    </source>
</evidence>
<protein>
    <recommendedName>
        <fullName evidence="2">DUF2299 domain-containing protein</fullName>
    </recommendedName>
</protein>
<proteinExistence type="predicted"/>
<dbReference type="Gene3D" id="3.30.1460.10">
    <property type="match status" value="1"/>
</dbReference>
<dbReference type="InterPro" id="IPR018747">
    <property type="entry name" value="DUF2299"/>
</dbReference>
<dbReference type="Pfam" id="PF10061">
    <property type="entry name" value="DUF2299"/>
    <property type="match status" value="1"/>
</dbReference>
<dbReference type="AlphaFoldDB" id="A0A0F8VU41"/>
<evidence type="ECO:0000313" key="1">
    <source>
        <dbReference type="EMBL" id="KKK47858.1"/>
    </source>
</evidence>
<reference evidence="1" key="1">
    <citation type="journal article" date="2015" name="Nature">
        <title>Complex archaea that bridge the gap between prokaryotes and eukaryotes.</title>
        <authorList>
            <person name="Spang A."/>
            <person name="Saw J.H."/>
            <person name="Jorgensen S.L."/>
            <person name="Zaremba-Niedzwiedzka K."/>
            <person name="Martijn J."/>
            <person name="Lind A.E."/>
            <person name="van Eijk R."/>
            <person name="Schleper C."/>
            <person name="Guy L."/>
            <person name="Ettema T.J."/>
        </authorList>
    </citation>
    <scope>NUCLEOTIDE SEQUENCE</scope>
</reference>
<dbReference type="EMBL" id="LAZR01069359">
    <property type="protein sequence ID" value="KKK47858.1"/>
    <property type="molecule type" value="Genomic_DNA"/>
</dbReference>
<name>A0A0F8VU41_9ZZZZ</name>
<accession>A0A0F8VU41</accession>
<organism evidence="1">
    <name type="scientific">marine sediment metagenome</name>
    <dbReference type="NCBI Taxonomy" id="412755"/>
    <lineage>
        <taxon>unclassified sequences</taxon>
        <taxon>metagenomes</taxon>
        <taxon>ecological metagenomes</taxon>
    </lineage>
</organism>
<sequence>MEIKGIMKDFALNNFTNEELENVIRKLLDRNGFASQKVDAPMPKQQPEAFRIRVMQPLKFGVEIIKPNPLKDFIIIGGRLNVSPPHQEAIEKMDASVRDKMFEDLRVSLAMQKPNYKMNIIGHKFTAIEMMLPIFVVPQTFGRDLFDGMDIINKMFFYAIFVMQKYFRESGVSVPTSQGQSSSQFYL</sequence>
<gene>
    <name evidence="1" type="ORF">LCGC14_3150950</name>
</gene>